<proteinExistence type="predicted"/>
<dbReference type="OrthoDB" id="9809023at2"/>
<dbReference type="InterPro" id="IPR036746">
    <property type="entry name" value="TT1725-like_sf"/>
</dbReference>
<evidence type="ECO:0008006" key="3">
    <source>
        <dbReference type="Google" id="ProtNLM"/>
    </source>
</evidence>
<sequence length="92" mass="10592">MIHAVHCEFVLFEPSSLKEKRSIVNSAKTRLKQKYNVAVAETDHFDLWQRTALSVVTVATDQQQAEKELSRALAFLDSYVAMERTTTTYERL</sequence>
<organism evidence="1 2">
    <name type="scientific">Salsuginibacillus halophilus</name>
    <dbReference type="NCBI Taxonomy" id="517424"/>
    <lineage>
        <taxon>Bacteria</taxon>
        <taxon>Bacillati</taxon>
        <taxon>Bacillota</taxon>
        <taxon>Bacilli</taxon>
        <taxon>Bacillales</taxon>
        <taxon>Bacillaceae</taxon>
        <taxon>Salsuginibacillus</taxon>
    </lineage>
</organism>
<dbReference type="PANTHER" id="PTHR36441">
    <property type="entry name" value="HYPOTHETICAL CYTOSOLIC PROTEIN"/>
    <property type="match status" value="1"/>
</dbReference>
<comment type="caution">
    <text evidence="1">The sequence shown here is derived from an EMBL/GenBank/DDBJ whole genome shotgun (WGS) entry which is preliminary data.</text>
</comment>
<dbReference type="Gene3D" id="3.30.70.1120">
    <property type="entry name" value="TT1725-like"/>
    <property type="match status" value="1"/>
</dbReference>
<dbReference type="InterPro" id="IPR007546">
    <property type="entry name" value="DUF503"/>
</dbReference>
<dbReference type="Pfam" id="PF04456">
    <property type="entry name" value="DUF503"/>
    <property type="match status" value="1"/>
</dbReference>
<dbReference type="SUPFAM" id="SSF103007">
    <property type="entry name" value="Hypothetical protein TT1725"/>
    <property type="match status" value="1"/>
</dbReference>
<name>A0A2P8HYA8_9BACI</name>
<dbReference type="AlphaFoldDB" id="A0A2P8HYA8"/>
<accession>A0A2P8HYA8</accession>
<dbReference type="RefSeq" id="WP_106587312.1">
    <property type="nucleotide sequence ID" value="NZ_PYAV01000001.1"/>
</dbReference>
<dbReference type="EMBL" id="PYAV01000001">
    <property type="protein sequence ID" value="PSL51232.1"/>
    <property type="molecule type" value="Genomic_DNA"/>
</dbReference>
<evidence type="ECO:0000313" key="1">
    <source>
        <dbReference type="EMBL" id="PSL51232.1"/>
    </source>
</evidence>
<dbReference type="Proteomes" id="UP000242310">
    <property type="component" value="Unassembled WGS sequence"/>
</dbReference>
<dbReference type="PANTHER" id="PTHR36441:SF1">
    <property type="entry name" value="DUF503 DOMAIN-CONTAINING PROTEIN"/>
    <property type="match status" value="1"/>
</dbReference>
<evidence type="ECO:0000313" key="2">
    <source>
        <dbReference type="Proteomes" id="UP000242310"/>
    </source>
</evidence>
<keyword evidence="2" id="KW-1185">Reference proteome</keyword>
<gene>
    <name evidence="1" type="ORF">B0H94_101142</name>
</gene>
<protein>
    <recommendedName>
        <fullName evidence="3">YlxP-like protein</fullName>
    </recommendedName>
</protein>
<reference evidence="1 2" key="1">
    <citation type="submission" date="2018-03" db="EMBL/GenBank/DDBJ databases">
        <title>Genomic Encyclopedia of Type Strains, Phase III (KMG-III): the genomes of soil and plant-associated and newly described type strains.</title>
        <authorList>
            <person name="Whitman W."/>
        </authorList>
    </citation>
    <scope>NUCLEOTIDE SEQUENCE [LARGE SCALE GENOMIC DNA]</scope>
    <source>
        <strain evidence="1 2">CGMCC 1.07653</strain>
    </source>
</reference>